<dbReference type="AlphaFoldDB" id="A0A0A9NY69"/>
<reference evidence="1" key="2">
    <citation type="journal article" date="2015" name="Data Brief">
        <title>Shoot transcriptome of the giant reed, Arundo donax.</title>
        <authorList>
            <person name="Barrero R.A."/>
            <person name="Guerrero F.D."/>
            <person name="Moolhuijzen P."/>
            <person name="Goolsby J.A."/>
            <person name="Tidwell J."/>
            <person name="Bellgard S.E."/>
            <person name="Bellgard M.I."/>
        </authorList>
    </citation>
    <scope>NUCLEOTIDE SEQUENCE</scope>
    <source>
        <tissue evidence="1">Shoot tissue taken approximately 20 cm above the soil surface</tissue>
    </source>
</reference>
<reference evidence="1" key="1">
    <citation type="submission" date="2014-09" db="EMBL/GenBank/DDBJ databases">
        <authorList>
            <person name="Magalhaes I.L.F."/>
            <person name="Oliveira U."/>
            <person name="Santos F.R."/>
            <person name="Vidigal T.H.D.A."/>
            <person name="Brescovit A.D."/>
            <person name="Santos A.J."/>
        </authorList>
    </citation>
    <scope>NUCLEOTIDE SEQUENCE</scope>
    <source>
        <tissue evidence="1">Shoot tissue taken approximately 20 cm above the soil surface</tissue>
    </source>
</reference>
<sequence length="113" mass="12803">MASVARRETLGQNSAFPSWAAKDVSVEQFHPHTIFEDENFDEHSSGSFGIGDEDMDVACSDEGMVDKYYDGDESNTGDEDQPMPLFRRKYLLDTHLRKRDRSSCLNCTPRSGF</sequence>
<accession>A0A0A9NY69</accession>
<evidence type="ECO:0000313" key="1">
    <source>
        <dbReference type="EMBL" id="JAD14714.1"/>
    </source>
</evidence>
<name>A0A0A9NY69_ARUDO</name>
<organism evidence="1">
    <name type="scientific">Arundo donax</name>
    <name type="common">Giant reed</name>
    <name type="synonym">Donax arundinaceus</name>
    <dbReference type="NCBI Taxonomy" id="35708"/>
    <lineage>
        <taxon>Eukaryota</taxon>
        <taxon>Viridiplantae</taxon>
        <taxon>Streptophyta</taxon>
        <taxon>Embryophyta</taxon>
        <taxon>Tracheophyta</taxon>
        <taxon>Spermatophyta</taxon>
        <taxon>Magnoliopsida</taxon>
        <taxon>Liliopsida</taxon>
        <taxon>Poales</taxon>
        <taxon>Poaceae</taxon>
        <taxon>PACMAD clade</taxon>
        <taxon>Arundinoideae</taxon>
        <taxon>Arundineae</taxon>
        <taxon>Arundo</taxon>
    </lineage>
</organism>
<dbReference type="EMBL" id="GBRH01283181">
    <property type="protein sequence ID" value="JAD14714.1"/>
    <property type="molecule type" value="Transcribed_RNA"/>
</dbReference>
<protein>
    <submittedName>
        <fullName evidence="1">Uncharacterized protein</fullName>
    </submittedName>
</protein>
<proteinExistence type="predicted"/>